<dbReference type="EMBL" id="CAKOGP040001446">
    <property type="protein sequence ID" value="CAJ1945471.1"/>
    <property type="molecule type" value="Genomic_DNA"/>
</dbReference>
<sequence length="276" mass="30642">MTVTIKKAGEAVAKQVIQSGSKAAAAKGSPSIKLTEPRAVTKEEAQNVVPSKESVKTTMMPWRGWVDRVMKDKLSEKTYKGIRDFAYFMPDGPYDVMEQMPSPATKVPISQDGEAASFREVSPGSQGFVDIPKFDLDDDPYDSAYFKTDTRRRYIDPENPHPEIEDLKLAMQDPNDPEVQDAKAKLAAGPGSSKGNGGNFPTGPSDFDPSGLRAVMSVTQAAIDEELDKHMPDHLPESVWTAKDEELIKWYKDNDLPVPIGGNWNYISKHRRVARW</sequence>
<evidence type="ECO:0000313" key="3">
    <source>
        <dbReference type="Proteomes" id="UP001295423"/>
    </source>
</evidence>
<reference evidence="2" key="1">
    <citation type="submission" date="2023-08" db="EMBL/GenBank/DDBJ databases">
        <authorList>
            <person name="Audoor S."/>
            <person name="Bilcke G."/>
        </authorList>
    </citation>
    <scope>NUCLEOTIDE SEQUENCE</scope>
</reference>
<dbReference type="Proteomes" id="UP001295423">
    <property type="component" value="Unassembled WGS sequence"/>
</dbReference>
<evidence type="ECO:0000256" key="1">
    <source>
        <dbReference type="SAM" id="MobiDB-lite"/>
    </source>
</evidence>
<protein>
    <submittedName>
        <fullName evidence="2">Uncharacterized protein</fullName>
    </submittedName>
</protein>
<organism evidence="2 3">
    <name type="scientific">Cylindrotheca closterium</name>
    <dbReference type="NCBI Taxonomy" id="2856"/>
    <lineage>
        <taxon>Eukaryota</taxon>
        <taxon>Sar</taxon>
        <taxon>Stramenopiles</taxon>
        <taxon>Ochrophyta</taxon>
        <taxon>Bacillariophyta</taxon>
        <taxon>Bacillariophyceae</taxon>
        <taxon>Bacillariophycidae</taxon>
        <taxon>Bacillariales</taxon>
        <taxon>Bacillariaceae</taxon>
        <taxon>Cylindrotheca</taxon>
    </lineage>
</organism>
<comment type="caution">
    <text evidence="2">The sequence shown here is derived from an EMBL/GenBank/DDBJ whole genome shotgun (WGS) entry which is preliminary data.</text>
</comment>
<accession>A0AAD2CU29</accession>
<gene>
    <name evidence="2" type="ORF">CYCCA115_LOCUS9615</name>
</gene>
<proteinExistence type="predicted"/>
<keyword evidence="3" id="KW-1185">Reference proteome</keyword>
<dbReference type="AlphaFoldDB" id="A0AAD2CU29"/>
<feature type="region of interest" description="Disordered" evidence="1">
    <location>
        <begin position="174"/>
        <end position="209"/>
    </location>
</feature>
<evidence type="ECO:0000313" key="2">
    <source>
        <dbReference type="EMBL" id="CAJ1945471.1"/>
    </source>
</evidence>
<name>A0AAD2CU29_9STRA</name>